<organism evidence="2 3">
    <name type="scientific">Cryomyces minteri</name>
    <dbReference type="NCBI Taxonomy" id="331657"/>
    <lineage>
        <taxon>Eukaryota</taxon>
        <taxon>Fungi</taxon>
        <taxon>Dikarya</taxon>
        <taxon>Ascomycota</taxon>
        <taxon>Pezizomycotina</taxon>
        <taxon>Dothideomycetes</taxon>
        <taxon>Dothideomycetes incertae sedis</taxon>
        <taxon>Cryomyces</taxon>
    </lineage>
</organism>
<accession>A0A4U0XMZ0</accession>
<dbReference type="OrthoDB" id="5372011at2759"/>
<feature type="compositionally biased region" description="Low complexity" evidence="1">
    <location>
        <begin position="41"/>
        <end position="51"/>
    </location>
</feature>
<name>A0A4U0XMZ0_9PEZI</name>
<reference evidence="2 3" key="1">
    <citation type="submission" date="2017-03" db="EMBL/GenBank/DDBJ databases">
        <title>Genomes of endolithic fungi from Antarctica.</title>
        <authorList>
            <person name="Coleine C."/>
            <person name="Masonjones S."/>
            <person name="Stajich J.E."/>
        </authorList>
    </citation>
    <scope>NUCLEOTIDE SEQUENCE [LARGE SCALE GENOMIC DNA]</scope>
    <source>
        <strain evidence="2 3">CCFEE 5187</strain>
    </source>
</reference>
<comment type="caution">
    <text evidence="2">The sequence shown here is derived from an EMBL/GenBank/DDBJ whole genome shotgun (WGS) entry which is preliminary data.</text>
</comment>
<feature type="compositionally biased region" description="Basic and acidic residues" evidence="1">
    <location>
        <begin position="53"/>
        <end position="64"/>
    </location>
</feature>
<evidence type="ECO:0000313" key="2">
    <source>
        <dbReference type="EMBL" id="TKA76948.1"/>
    </source>
</evidence>
<feature type="region of interest" description="Disordered" evidence="1">
    <location>
        <begin position="1"/>
        <end position="64"/>
    </location>
</feature>
<feature type="compositionally biased region" description="Polar residues" evidence="1">
    <location>
        <begin position="28"/>
        <end position="40"/>
    </location>
</feature>
<feature type="compositionally biased region" description="Low complexity" evidence="1">
    <location>
        <begin position="147"/>
        <end position="157"/>
    </location>
</feature>
<dbReference type="AlphaFoldDB" id="A0A4U0XMZ0"/>
<keyword evidence="3" id="KW-1185">Reference proteome</keyword>
<protein>
    <submittedName>
        <fullName evidence="2">Uncharacterized protein</fullName>
    </submittedName>
</protein>
<gene>
    <name evidence="2" type="ORF">B0A49_01723</name>
</gene>
<dbReference type="EMBL" id="NAJN01000211">
    <property type="protein sequence ID" value="TKA76948.1"/>
    <property type="molecule type" value="Genomic_DNA"/>
</dbReference>
<evidence type="ECO:0000256" key="1">
    <source>
        <dbReference type="SAM" id="MobiDB-lite"/>
    </source>
</evidence>
<feature type="region of interest" description="Disordered" evidence="1">
    <location>
        <begin position="102"/>
        <end position="164"/>
    </location>
</feature>
<dbReference type="Proteomes" id="UP000308768">
    <property type="component" value="Unassembled WGS sequence"/>
</dbReference>
<feature type="compositionally biased region" description="Basic and acidic residues" evidence="1">
    <location>
        <begin position="106"/>
        <end position="125"/>
    </location>
</feature>
<proteinExistence type="predicted"/>
<sequence>MSYTPLQQDRQARNRPSHKPPPFPPTANTPGSRARPSTSMSAADQAAFAAEASDEKFEEREQRTRAAKILESNEMLIWHSQQANESIPQTRLRFTKLLAGFAPDSTPRKWADDYGNSGERDDAHARAVPKPAPGSGSKRDGQGGAHGSSEASGSGSRQRGEASR</sequence>
<evidence type="ECO:0000313" key="3">
    <source>
        <dbReference type="Proteomes" id="UP000308768"/>
    </source>
</evidence>